<feature type="compositionally biased region" description="Low complexity" evidence="1">
    <location>
        <begin position="177"/>
        <end position="199"/>
    </location>
</feature>
<sequence length="328" mass="36092">MNLQAVGPTWQLCFWPDTERMIRCGHQEREGVVNMNAVLDRVFISQLCRKPSRKFPTKKKQSSKVASTNGTSSASDVASRRAHRILGNLEARRFRMVQPSERVRREPQIRQEQERSQKDADIQRAKMKMELTVLAEAFQVRDEELEDKLDREEGRSPPVFCSSIAVNGRSDTPGKASLGSSGLPGRRSKGLSGSPGLKSMDPTDSPGLVTTRPSGPSGQKPRGIETENHGVVVGDVNKAGNQSSETSTPRRPEPARIQLKHSELGRGSKEKSFGETSPISPTKLACTGACDCRRPCCTSSHGQVRKIWEYQTFPTGRGNVTVNRAGPQ</sequence>
<name>A0ABD1D8J4_CULPP</name>
<dbReference type="AlphaFoldDB" id="A0ABD1D8J4"/>
<comment type="caution">
    <text evidence="2">The sequence shown here is derived from an EMBL/GenBank/DDBJ whole genome shotgun (WGS) entry which is preliminary data.</text>
</comment>
<feature type="compositionally biased region" description="Basic residues" evidence="1">
    <location>
        <begin position="53"/>
        <end position="62"/>
    </location>
</feature>
<evidence type="ECO:0000256" key="1">
    <source>
        <dbReference type="SAM" id="MobiDB-lite"/>
    </source>
</evidence>
<feature type="compositionally biased region" description="Basic and acidic residues" evidence="1">
    <location>
        <begin position="101"/>
        <end position="122"/>
    </location>
</feature>
<feature type="region of interest" description="Disordered" evidence="1">
    <location>
        <begin position="97"/>
        <end position="122"/>
    </location>
</feature>
<feature type="compositionally biased region" description="Basic and acidic residues" evidence="1">
    <location>
        <begin position="248"/>
        <end position="273"/>
    </location>
</feature>
<reference evidence="2 3" key="1">
    <citation type="submission" date="2024-05" db="EMBL/GenBank/DDBJ databases">
        <title>Culex pipiens pipiens assembly and annotation.</title>
        <authorList>
            <person name="Alout H."/>
            <person name="Durand T."/>
        </authorList>
    </citation>
    <scope>NUCLEOTIDE SEQUENCE [LARGE SCALE GENOMIC DNA]</scope>
    <source>
        <strain evidence="2">HA-2024</strain>
        <tissue evidence="2">Whole body</tissue>
    </source>
</reference>
<organism evidence="2 3">
    <name type="scientific">Culex pipiens pipiens</name>
    <name type="common">Northern house mosquito</name>
    <dbReference type="NCBI Taxonomy" id="38569"/>
    <lineage>
        <taxon>Eukaryota</taxon>
        <taxon>Metazoa</taxon>
        <taxon>Ecdysozoa</taxon>
        <taxon>Arthropoda</taxon>
        <taxon>Hexapoda</taxon>
        <taxon>Insecta</taxon>
        <taxon>Pterygota</taxon>
        <taxon>Neoptera</taxon>
        <taxon>Endopterygota</taxon>
        <taxon>Diptera</taxon>
        <taxon>Nematocera</taxon>
        <taxon>Culicoidea</taxon>
        <taxon>Culicidae</taxon>
        <taxon>Culicinae</taxon>
        <taxon>Culicini</taxon>
        <taxon>Culex</taxon>
        <taxon>Culex</taxon>
    </lineage>
</organism>
<feature type="region of interest" description="Disordered" evidence="1">
    <location>
        <begin position="53"/>
        <end position="80"/>
    </location>
</feature>
<evidence type="ECO:0000313" key="2">
    <source>
        <dbReference type="EMBL" id="KAL1395422.1"/>
    </source>
</evidence>
<accession>A0ABD1D8J4</accession>
<proteinExistence type="predicted"/>
<evidence type="ECO:0000313" key="3">
    <source>
        <dbReference type="Proteomes" id="UP001562425"/>
    </source>
</evidence>
<feature type="region of interest" description="Disordered" evidence="1">
    <location>
        <begin position="145"/>
        <end position="280"/>
    </location>
</feature>
<feature type="compositionally biased region" description="Polar residues" evidence="1">
    <location>
        <begin position="63"/>
        <end position="76"/>
    </location>
</feature>
<dbReference type="Proteomes" id="UP001562425">
    <property type="component" value="Unassembled WGS sequence"/>
</dbReference>
<keyword evidence="3" id="KW-1185">Reference proteome</keyword>
<dbReference type="EMBL" id="JBEHCU010007157">
    <property type="protein sequence ID" value="KAL1395422.1"/>
    <property type="molecule type" value="Genomic_DNA"/>
</dbReference>
<protein>
    <submittedName>
        <fullName evidence="2">Uncharacterized protein</fullName>
    </submittedName>
</protein>
<gene>
    <name evidence="2" type="ORF">pipiens_011265</name>
</gene>